<sequence length="113" mass="12781">MELLSIRLGFSQCCNEAMSSQITASWVDICADELCKDAKYRNKPALESQNPPPFKCSPHVTAPYKYPRFLLELSGECTASNLLLKFPSVSVCEKLYLYYLLSFGKVQEESEVK</sequence>
<accession>A0A9D4B473</accession>
<evidence type="ECO:0000313" key="2">
    <source>
        <dbReference type="Proteomes" id="UP000827986"/>
    </source>
</evidence>
<evidence type="ECO:0000313" key="1">
    <source>
        <dbReference type="EMBL" id="KAH1179879.1"/>
    </source>
</evidence>
<protein>
    <submittedName>
        <fullName evidence="1">Uncharacterized protein</fullName>
    </submittedName>
</protein>
<dbReference type="EMBL" id="JAHDVG010000471">
    <property type="protein sequence ID" value="KAH1179879.1"/>
    <property type="molecule type" value="Genomic_DNA"/>
</dbReference>
<dbReference type="Proteomes" id="UP000827986">
    <property type="component" value="Unassembled WGS sequence"/>
</dbReference>
<comment type="caution">
    <text evidence="1">The sequence shown here is derived from an EMBL/GenBank/DDBJ whole genome shotgun (WGS) entry which is preliminary data.</text>
</comment>
<gene>
    <name evidence="1" type="ORF">KIL84_005929</name>
</gene>
<reference evidence="1" key="1">
    <citation type="submission" date="2021-09" db="EMBL/GenBank/DDBJ databases">
        <title>The genome of Mauremys mutica provides insights into the evolution of semi-aquatic lifestyle.</title>
        <authorList>
            <person name="Gong S."/>
            <person name="Gao Y."/>
        </authorList>
    </citation>
    <scope>NUCLEOTIDE SEQUENCE</scope>
    <source>
        <strain evidence="1">MM-2020</strain>
        <tissue evidence="1">Muscle</tissue>
    </source>
</reference>
<keyword evidence="2" id="KW-1185">Reference proteome</keyword>
<dbReference type="AlphaFoldDB" id="A0A9D4B473"/>
<name>A0A9D4B473_9SAUR</name>
<organism evidence="1 2">
    <name type="scientific">Mauremys mutica</name>
    <name type="common">yellowpond turtle</name>
    <dbReference type="NCBI Taxonomy" id="74926"/>
    <lineage>
        <taxon>Eukaryota</taxon>
        <taxon>Metazoa</taxon>
        <taxon>Chordata</taxon>
        <taxon>Craniata</taxon>
        <taxon>Vertebrata</taxon>
        <taxon>Euteleostomi</taxon>
        <taxon>Archelosauria</taxon>
        <taxon>Testudinata</taxon>
        <taxon>Testudines</taxon>
        <taxon>Cryptodira</taxon>
        <taxon>Durocryptodira</taxon>
        <taxon>Testudinoidea</taxon>
        <taxon>Geoemydidae</taxon>
        <taxon>Geoemydinae</taxon>
        <taxon>Mauremys</taxon>
    </lineage>
</organism>
<proteinExistence type="predicted"/>